<keyword evidence="3 11" id="KW-0808">Transferase</keyword>
<evidence type="ECO:0000256" key="5">
    <source>
        <dbReference type="ARBA" id="ARBA00022915"/>
    </source>
</evidence>
<dbReference type="CDD" id="cd03360">
    <property type="entry name" value="LbH_AT_putative"/>
    <property type="match status" value="1"/>
</dbReference>
<evidence type="ECO:0000256" key="8">
    <source>
        <dbReference type="PIRSR" id="PIRSR620019-1"/>
    </source>
</evidence>
<dbReference type="Pfam" id="PF00132">
    <property type="entry name" value="Hexapep"/>
    <property type="match status" value="2"/>
</dbReference>
<dbReference type="Proteomes" id="UP000198555">
    <property type="component" value="Unassembled WGS sequence"/>
</dbReference>
<reference evidence="12" key="1">
    <citation type="submission" date="2016-10" db="EMBL/GenBank/DDBJ databases">
        <authorList>
            <person name="Varghese N."/>
            <person name="Submissions S."/>
        </authorList>
    </citation>
    <scope>NUCLEOTIDE SEQUENCE [LARGE SCALE GENOMIC DNA]</scope>
    <source>
        <strain evidence="12">DSM 19326</strain>
    </source>
</reference>
<dbReference type="Pfam" id="PF17836">
    <property type="entry name" value="PglD_N"/>
    <property type="match status" value="1"/>
</dbReference>
<evidence type="ECO:0000256" key="2">
    <source>
        <dbReference type="ARBA" id="ARBA00022605"/>
    </source>
</evidence>
<dbReference type="EMBL" id="FNWX01000015">
    <property type="protein sequence ID" value="SEH61812.1"/>
    <property type="molecule type" value="Genomic_DNA"/>
</dbReference>
<evidence type="ECO:0000256" key="3">
    <source>
        <dbReference type="ARBA" id="ARBA00022679"/>
    </source>
</evidence>
<dbReference type="GO" id="GO:0019877">
    <property type="term" value="P:diaminopimelate biosynthetic process"/>
    <property type="evidence" value="ECO:0007669"/>
    <property type="project" value="UniProtKB-KW"/>
</dbReference>
<dbReference type="PROSITE" id="PS00101">
    <property type="entry name" value="HEXAPEP_TRANSFERASES"/>
    <property type="match status" value="1"/>
</dbReference>
<evidence type="ECO:0000313" key="11">
    <source>
        <dbReference type="EMBL" id="SEH61812.1"/>
    </source>
</evidence>
<dbReference type="InterPro" id="IPR001451">
    <property type="entry name" value="Hexapep"/>
</dbReference>
<dbReference type="PANTHER" id="PTHR43300:SF10">
    <property type="entry name" value="2,3,4,5-TETRAHYDROPYRIDINE-2,6-DICARBOXYLATE N-ACETYLTRANSFERASE"/>
    <property type="match status" value="1"/>
</dbReference>
<sequence length="210" mass="22690">MLIVGAKGFAKEVLEIFHQKDETKNLCFYDDVSSDIADLLYNQFKVLKNEQEAKEYIETTSPEFVLGIGNPQLRYQLMKKFQNLGGISISSISKFAEIGSFGVKIGDGSNILGGVKISNDVTIGKGTIIYYNSIITHDVTIGEFCEISPGATLLGRCKVGKFVKIGAGAIIFPDVEIGDYSIIASGAVVRNDIPKNTMAAGVPAEIKKTL</sequence>
<dbReference type="STRING" id="420404.SAMN05421793_11550"/>
<dbReference type="InterPro" id="IPR011004">
    <property type="entry name" value="Trimer_LpxA-like_sf"/>
</dbReference>
<feature type="domain" description="PglD N-terminal" evidence="10">
    <location>
        <begin position="2"/>
        <end position="80"/>
    </location>
</feature>
<evidence type="ECO:0000256" key="1">
    <source>
        <dbReference type="ARBA" id="ARBA00007274"/>
    </source>
</evidence>
<dbReference type="Gene3D" id="3.40.50.20">
    <property type="match status" value="1"/>
</dbReference>
<feature type="binding site" evidence="9">
    <location>
        <position position="69"/>
    </location>
    <ligand>
        <name>substrate</name>
    </ligand>
</feature>
<comment type="similarity">
    <text evidence="1">Belongs to the transferase hexapeptide repeat family.</text>
</comment>
<evidence type="ECO:0000256" key="7">
    <source>
        <dbReference type="ARBA" id="ARBA00023315"/>
    </source>
</evidence>
<protein>
    <submittedName>
        <fullName evidence="11">Sugar O-acyltransferase, sialic acid O-acetyltransferase NeuD family</fullName>
    </submittedName>
</protein>
<evidence type="ECO:0000256" key="6">
    <source>
        <dbReference type="ARBA" id="ARBA00023154"/>
    </source>
</evidence>
<name>A0A1H6JRV3_9FLAO</name>
<keyword evidence="12" id="KW-1185">Reference proteome</keyword>
<feature type="site" description="Increases basicity of active site His" evidence="8">
    <location>
        <position position="138"/>
    </location>
</feature>
<dbReference type="RefSeq" id="WP_089769745.1">
    <property type="nucleotide sequence ID" value="NZ_FNWX01000015.1"/>
</dbReference>
<dbReference type="AlphaFoldDB" id="A0A1H6JRV3"/>
<evidence type="ECO:0000259" key="10">
    <source>
        <dbReference type="Pfam" id="PF17836"/>
    </source>
</evidence>
<dbReference type="GO" id="GO:0009085">
    <property type="term" value="P:lysine biosynthetic process"/>
    <property type="evidence" value="ECO:0007669"/>
    <property type="project" value="UniProtKB-KW"/>
</dbReference>
<keyword evidence="6" id="KW-0457">Lysine biosynthesis</keyword>
<evidence type="ECO:0000256" key="4">
    <source>
        <dbReference type="ARBA" id="ARBA00022737"/>
    </source>
</evidence>
<gene>
    <name evidence="11" type="ORF">SAMN05421793_11550</name>
</gene>
<keyword evidence="2" id="KW-0028">Amino-acid biosynthesis</keyword>
<keyword evidence="5" id="KW-0220">Diaminopimelate biosynthesis</keyword>
<dbReference type="GO" id="GO:0016746">
    <property type="term" value="F:acyltransferase activity"/>
    <property type="evidence" value="ECO:0007669"/>
    <property type="project" value="UniProtKB-KW"/>
</dbReference>
<dbReference type="SUPFAM" id="SSF51161">
    <property type="entry name" value="Trimeric LpxA-like enzymes"/>
    <property type="match status" value="1"/>
</dbReference>
<dbReference type="InterPro" id="IPR020019">
    <property type="entry name" value="AcTrfase_PglD-like"/>
</dbReference>
<keyword evidence="4" id="KW-0677">Repeat</keyword>
<dbReference type="PANTHER" id="PTHR43300">
    <property type="entry name" value="ACETYLTRANSFERASE"/>
    <property type="match status" value="1"/>
</dbReference>
<dbReference type="InterPro" id="IPR018357">
    <property type="entry name" value="Hexapep_transf_CS"/>
</dbReference>
<dbReference type="InterPro" id="IPR050179">
    <property type="entry name" value="Trans_hexapeptide_repeat"/>
</dbReference>
<dbReference type="InterPro" id="IPR041561">
    <property type="entry name" value="PglD_N"/>
</dbReference>
<evidence type="ECO:0000256" key="9">
    <source>
        <dbReference type="PIRSR" id="PIRSR620019-2"/>
    </source>
</evidence>
<feature type="active site" description="Proton acceptor" evidence="8">
    <location>
        <position position="137"/>
    </location>
</feature>
<accession>A0A1H6JRV3</accession>
<dbReference type="NCBIfam" id="TIGR03570">
    <property type="entry name" value="NeuD_NnaD"/>
    <property type="match status" value="1"/>
</dbReference>
<proteinExistence type="inferred from homology"/>
<keyword evidence="7 11" id="KW-0012">Acyltransferase</keyword>
<dbReference type="Gene3D" id="2.160.10.10">
    <property type="entry name" value="Hexapeptide repeat proteins"/>
    <property type="match status" value="2"/>
</dbReference>
<organism evidence="11 12">
    <name type="scientific">Epilithonimonas hominis</name>
    <dbReference type="NCBI Taxonomy" id="420404"/>
    <lineage>
        <taxon>Bacteria</taxon>
        <taxon>Pseudomonadati</taxon>
        <taxon>Bacteroidota</taxon>
        <taxon>Flavobacteriia</taxon>
        <taxon>Flavobacteriales</taxon>
        <taxon>Weeksellaceae</taxon>
        <taxon>Chryseobacterium group</taxon>
        <taxon>Epilithonimonas</taxon>
    </lineage>
</organism>
<evidence type="ECO:0000313" key="12">
    <source>
        <dbReference type="Proteomes" id="UP000198555"/>
    </source>
</evidence>